<evidence type="ECO:0000256" key="3">
    <source>
        <dbReference type="ARBA" id="ARBA00022737"/>
    </source>
</evidence>
<dbReference type="InterPro" id="IPR032697">
    <property type="entry name" value="SQ_cyclase_N"/>
</dbReference>
<feature type="domain" description="Squalene cyclase C-terminal" evidence="8">
    <location>
        <begin position="390"/>
        <end position="725"/>
    </location>
</feature>
<evidence type="ECO:0000256" key="1">
    <source>
        <dbReference type="ARBA" id="ARBA00009755"/>
    </source>
</evidence>
<evidence type="ECO:0000256" key="4">
    <source>
        <dbReference type="ARBA" id="ARBA00022955"/>
    </source>
</evidence>
<dbReference type="OrthoDB" id="21502at2759"/>
<sequence>MPILPDSAIPTEPGARYPPVTDPSRWRLKASRAGAQTWHYLTPEQAKEWPQTPIDRYWQGLYTVAKKLPAATTPEQAARNGFEFYKELQCDSGHWAGEYGGPMFLIPGLCVAMYITGTPWEPGYREELIRYLRNMAHAEDGGWGIHIESPSTVFGTALNYTALRLLGVPADDPVCVKARGTLHKLGGAARSPAWGKFWLSVLGCYDYSGMNPVPPELWILPEVLPIHASKLWVHTRMVYLPMGYFYGRKWSAPLDELTKSLREELYTVPYEEVDWAKARDDIAPEDLYQPHSTLMNAANSLLLVYESLLPYTPLHWIRERAVRETVRQCRFEDDNTGCLDIGPVNKAMNMLVSYLEDGPTHPRFRAHIERNLDFLWLGPKGMLMNGTNGSQLWDTAFMCQAIAECGFVQEEGSVREHVLKALDFLDESQIKTNSPNYPHDYRQTSKGAWPFSTREQTYTVSDTTAEGLKTSLILQKRLDYTPQLISDRRFMDAADVLLTMQNRTGGFGSYELQRAGEWLELLNPAEVFGKIMVEYNYTECTTAVMLGLTTFRKHFPGYRRDEIDKTVNGCIRFIKSSQRPDGSYYGCWAICFTYAALFGVEALASVGERYSNSDNQKRACDFIVSKQNKDGGWGEAYKACETGVWCDHPRGSQVVNTAWAVLALMAAEYPDESVIRRGIKLIMQRQRANGEWLQEGIEGVFNRNCMISYPNYKFAFTIWALGRYAKRYGNPVIDV</sequence>
<protein>
    <recommendedName>
        <fullName evidence="7">Terpene cyclase/mutase family member</fullName>
        <ecNumber evidence="7">5.4.99.-</ecNumber>
    </recommendedName>
</protein>
<dbReference type="Proteomes" id="UP000070544">
    <property type="component" value="Unassembled WGS sequence"/>
</dbReference>
<dbReference type="AlphaFoldDB" id="A0A139A4F5"/>
<dbReference type="PANTHER" id="PTHR11764:SF20">
    <property type="entry name" value="LANOSTEROL SYNTHASE"/>
    <property type="match status" value="1"/>
</dbReference>
<dbReference type="GO" id="GO:0005811">
    <property type="term" value="C:lipid droplet"/>
    <property type="evidence" value="ECO:0007669"/>
    <property type="project" value="InterPro"/>
</dbReference>
<dbReference type="OMA" id="CWARQTI"/>
<comment type="similarity">
    <text evidence="1 7">Belongs to the terpene cyclase/mutase family.</text>
</comment>
<evidence type="ECO:0000313" key="10">
    <source>
        <dbReference type="EMBL" id="KXS11604.1"/>
    </source>
</evidence>
<name>A0A139A4F5_GONPJ</name>
<gene>
    <name evidence="10" type="ORF">M427DRAFT_102190</name>
</gene>
<dbReference type="Pfam" id="PF13243">
    <property type="entry name" value="SQHop_cyclase_C"/>
    <property type="match status" value="1"/>
</dbReference>
<dbReference type="PANTHER" id="PTHR11764">
    <property type="entry name" value="TERPENE CYCLASE/MUTASE FAMILY MEMBER"/>
    <property type="match status" value="1"/>
</dbReference>
<evidence type="ECO:0000259" key="9">
    <source>
        <dbReference type="Pfam" id="PF13249"/>
    </source>
</evidence>
<keyword evidence="4" id="KW-0752">Steroid biosynthesis</keyword>
<dbReference type="Pfam" id="PF13249">
    <property type="entry name" value="SQHop_cyclase_N"/>
    <property type="match status" value="1"/>
</dbReference>
<keyword evidence="11" id="KW-1185">Reference proteome</keyword>
<dbReference type="NCBIfam" id="TIGR01787">
    <property type="entry name" value="squalene_cyclas"/>
    <property type="match status" value="1"/>
</dbReference>
<dbReference type="InterPro" id="IPR008930">
    <property type="entry name" value="Terpenoid_cyclase/PrenylTrfase"/>
</dbReference>
<dbReference type="Gene3D" id="6.20.120.20">
    <property type="match status" value="1"/>
</dbReference>
<dbReference type="GO" id="GO:0006695">
    <property type="term" value="P:cholesterol biosynthetic process"/>
    <property type="evidence" value="ECO:0007669"/>
    <property type="project" value="TreeGrafter"/>
</dbReference>
<dbReference type="FunFam" id="1.50.10.20:FF:000003">
    <property type="entry name" value="Terpene cyclase/mutase family member"/>
    <property type="match status" value="1"/>
</dbReference>
<evidence type="ECO:0000256" key="2">
    <source>
        <dbReference type="ARBA" id="ARBA00022516"/>
    </source>
</evidence>
<dbReference type="InterPro" id="IPR018333">
    <property type="entry name" value="Squalene_cyclase"/>
</dbReference>
<accession>A0A139A4F5</accession>
<dbReference type="SUPFAM" id="SSF48239">
    <property type="entry name" value="Terpenoid cyclases/Protein prenyltransferases"/>
    <property type="match status" value="2"/>
</dbReference>
<keyword evidence="2" id="KW-0444">Lipid biosynthesis</keyword>
<evidence type="ECO:0000256" key="5">
    <source>
        <dbReference type="ARBA" id="ARBA00023098"/>
    </source>
</evidence>
<dbReference type="CDD" id="cd02892">
    <property type="entry name" value="SQCY_1"/>
    <property type="match status" value="1"/>
</dbReference>
<dbReference type="STRING" id="1344416.A0A139A4F5"/>
<evidence type="ECO:0000256" key="6">
    <source>
        <dbReference type="ARBA" id="ARBA00023235"/>
    </source>
</evidence>
<evidence type="ECO:0000256" key="7">
    <source>
        <dbReference type="RuleBase" id="RU362003"/>
    </source>
</evidence>
<dbReference type="InterPro" id="IPR032696">
    <property type="entry name" value="SQ_cyclase_C"/>
</dbReference>
<proteinExistence type="inferred from homology"/>
<dbReference type="Gene3D" id="1.50.10.20">
    <property type="match status" value="2"/>
</dbReference>
<dbReference type="GO" id="GO:0000250">
    <property type="term" value="F:lanosterol synthase activity"/>
    <property type="evidence" value="ECO:0007669"/>
    <property type="project" value="TreeGrafter"/>
</dbReference>
<keyword evidence="6 7" id="KW-0413">Isomerase</keyword>
<dbReference type="FunFam" id="1.50.10.20:FF:000002">
    <property type="entry name" value="Terpene cyclase/mutase family member"/>
    <property type="match status" value="1"/>
</dbReference>
<organism evidence="10 11">
    <name type="scientific">Gonapodya prolifera (strain JEL478)</name>
    <name type="common">Monoblepharis prolifera</name>
    <dbReference type="NCBI Taxonomy" id="1344416"/>
    <lineage>
        <taxon>Eukaryota</taxon>
        <taxon>Fungi</taxon>
        <taxon>Fungi incertae sedis</taxon>
        <taxon>Chytridiomycota</taxon>
        <taxon>Chytridiomycota incertae sedis</taxon>
        <taxon>Monoblepharidomycetes</taxon>
        <taxon>Monoblepharidales</taxon>
        <taxon>Gonapodyaceae</taxon>
        <taxon>Gonapodya</taxon>
    </lineage>
</organism>
<evidence type="ECO:0000313" key="11">
    <source>
        <dbReference type="Proteomes" id="UP000070544"/>
    </source>
</evidence>
<keyword evidence="5" id="KW-0443">Lipid metabolism</keyword>
<dbReference type="GO" id="GO:0016104">
    <property type="term" value="P:triterpenoid biosynthetic process"/>
    <property type="evidence" value="ECO:0007669"/>
    <property type="project" value="InterPro"/>
</dbReference>
<dbReference type="SFLD" id="SFLDG01016">
    <property type="entry name" value="Prenyltransferase_Like_2"/>
    <property type="match status" value="1"/>
</dbReference>
<reference evidence="10 11" key="1">
    <citation type="journal article" date="2015" name="Genome Biol. Evol.">
        <title>Phylogenomic analyses indicate that early fungi evolved digesting cell walls of algal ancestors of land plants.</title>
        <authorList>
            <person name="Chang Y."/>
            <person name="Wang S."/>
            <person name="Sekimoto S."/>
            <person name="Aerts A.L."/>
            <person name="Choi C."/>
            <person name="Clum A."/>
            <person name="LaButti K.M."/>
            <person name="Lindquist E.A."/>
            <person name="Yee Ngan C."/>
            <person name="Ohm R.A."/>
            <person name="Salamov A.A."/>
            <person name="Grigoriev I.V."/>
            <person name="Spatafora J.W."/>
            <person name="Berbee M.L."/>
        </authorList>
    </citation>
    <scope>NUCLEOTIDE SEQUENCE [LARGE SCALE GENOMIC DNA]</scope>
    <source>
        <strain evidence="10 11">JEL478</strain>
    </source>
</reference>
<evidence type="ECO:0000259" key="8">
    <source>
        <dbReference type="Pfam" id="PF13243"/>
    </source>
</evidence>
<dbReference type="EC" id="5.4.99.-" evidence="7"/>
<keyword evidence="3" id="KW-0677">Repeat</keyword>
<dbReference type="EMBL" id="KQ965799">
    <property type="protein sequence ID" value="KXS11604.1"/>
    <property type="molecule type" value="Genomic_DNA"/>
</dbReference>
<feature type="domain" description="Squalene cyclase N-terminal" evidence="9">
    <location>
        <begin position="87"/>
        <end position="369"/>
    </location>
</feature>